<keyword evidence="4" id="KW-1185">Reference proteome</keyword>
<dbReference type="PROSITE" id="PS51170">
    <property type="entry name" value="CW"/>
    <property type="match status" value="4"/>
</dbReference>
<protein>
    <submittedName>
        <fullName evidence="3">Uncharacterized protein</fullName>
    </submittedName>
</protein>
<proteinExistence type="predicted"/>
<feature type="repeat" description="Cell wall-binding" evidence="2">
    <location>
        <begin position="99"/>
        <end position="118"/>
    </location>
</feature>
<dbReference type="Gene3D" id="2.10.270.20">
    <property type="match status" value="1"/>
</dbReference>
<gene>
    <name evidence="3" type="ORF">NNA32_06005</name>
</gene>
<organism evidence="3 4">
    <name type="scientific">Furfurilactobacillus milii</name>
    <dbReference type="NCBI Taxonomy" id="2888272"/>
    <lineage>
        <taxon>Bacteria</taxon>
        <taxon>Bacillati</taxon>
        <taxon>Bacillota</taxon>
        <taxon>Bacilli</taxon>
        <taxon>Lactobacillales</taxon>
        <taxon>Lactobacillaceae</taxon>
        <taxon>Furfurilactobacillus</taxon>
    </lineage>
</organism>
<dbReference type="Proteomes" id="UP001152867">
    <property type="component" value="Unassembled WGS sequence"/>
</dbReference>
<feature type="repeat" description="Cell wall-binding" evidence="2">
    <location>
        <begin position="78"/>
        <end position="98"/>
    </location>
</feature>
<feature type="repeat" description="Cell wall-binding" evidence="2">
    <location>
        <begin position="41"/>
        <end position="60"/>
    </location>
</feature>
<accession>A0ABT6DAH8</accession>
<reference evidence="3" key="1">
    <citation type="submission" date="2022-06" db="EMBL/GenBank/DDBJ databases">
        <title>Antifungal cultures and metabolites of lactic acid bacteria for use in dairy fermentations.</title>
        <authorList>
            <person name="Zhao Z."/>
            <person name="Gaenzle M."/>
        </authorList>
    </citation>
    <scope>NUCLEOTIDE SEQUENCE</scope>
    <source>
        <strain evidence="3">FUA3126</strain>
    </source>
</reference>
<dbReference type="InterPro" id="IPR018337">
    <property type="entry name" value="Cell_wall/Cho-bd_repeat"/>
</dbReference>
<dbReference type="Gene3D" id="2.10.270.10">
    <property type="entry name" value="Cholin Binding"/>
    <property type="match status" value="1"/>
</dbReference>
<sequence>MATGWADINGSYYHFSGSGSMQTGWIYDNGWFYMQGSGVIATGWFQAGNSWYYADAGGYMLSGQWLGDYYLNGNGSMATGWTYLGDGNWSYFNGSGRVQYGWVYSNGNWYWIDQVGYMVTGYGNEVDNGKYGDFTDSGVFTGYENY</sequence>
<name>A0ABT6DAH8_9LACO</name>
<evidence type="ECO:0000313" key="4">
    <source>
        <dbReference type="Proteomes" id="UP001152867"/>
    </source>
</evidence>
<feature type="repeat" description="Cell wall-binding" evidence="2">
    <location>
        <begin position="2"/>
        <end position="21"/>
    </location>
</feature>
<evidence type="ECO:0000256" key="1">
    <source>
        <dbReference type="ARBA" id="ARBA00022737"/>
    </source>
</evidence>
<comment type="caution">
    <text evidence="3">The sequence shown here is derived from an EMBL/GenBank/DDBJ whole genome shotgun (WGS) entry which is preliminary data.</text>
</comment>
<evidence type="ECO:0000313" key="3">
    <source>
        <dbReference type="EMBL" id="MDF9913802.1"/>
    </source>
</evidence>
<dbReference type="SUPFAM" id="SSF69360">
    <property type="entry name" value="Cell wall binding repeat"/>
    <property type="match status" value="1"/>
</dbReference>
<dbReference type="EMBL" id="JANDJP010000005">
    <property type="protein sequence ID" value="MDF9913802.1"/>
    <property type="molecule type" value="Genomic_DNA"/>
</dbReference>
<keyword evidence="1" id="KW-0677">Repeat</keyword>
<dbReference type="Pfam" id="PF01473">
    <property type="entry name" value="Choline_bind_1"/>
    <property type="match status" value="4"/>
</dbReference>
<evidence type="ECO:0000256" key="2">
    <source>
        <dbReference type="PROSITE-ProRule" id="PRU00591"/>
    </source>
</evidence>